<keyword evidence="2" id="KW-0575">Peroxidase</keyword>
<dbReference type="InterPro" id="IPR050217">
    <property type="entry name" value="Peroxiredoxin"/>
</dbReference>
<dbReference type="EMBL" id="CP035503">
    <property type="protein sequence ID" value="QDL37573.1"/>
    <property type="molecule type" value="Genomic_DNA"/>
</dbReference>
<dbReference type="GO" id="GO:0005829">
    <property type="term" value="C:cytosol"/>
    <property type="evidence" value="ECO:0007669"/>
    <property type="project" value="TreeGrafter"/>
</dbReference>
<name>A0A515DAX6_9BURK</name>
<dbReference type="GO" id="GO:0006979">
    <property type="term" value="P:response to oxidative stress"/>
    <property type="evidence" value="ECO:0007669"/>
    <property type="project" value="TreeGrafter"/>
</dbReference>
<dbReference type="InterPro" id="IPR024706">
    <property type="entry name" value="Peroxiredoxin_AhpC-typ"/>
</dbReference>
<evidence type="ECO:0000256" key="2">
    <source>
        <dbReference type="ARBA" id="ARBA00022559"/>
    </source>
</evidence>
<proteinExistence type="inferred from homology"/>
<gene>
    <name evidence="11" type="ORF">EUB48_10055</name>
</gene>
<dbReference type="Pfam" id="PF00578">
    <property type="entry name" value="AhpC-TSA"/>
    <property type="match status" value="1"/>
</dbReference>
<dbReference type="PIRSF" id="PIRSF000239">
    <property type="entry name" value="AHPC"/>
    <property type="match status" value="1"/>
</dbReference>
<evidence type="ECO:0000313" key="11">
    <source>
        <dbReference type="EMBL" id="QDL37573.1"/>
    </source>
</evidence>
<dbReference type="GO" id="GO:0008379">
    <property type="term" value="F:thioredoxin peroxidase activity"/>
    <property type="evidence" value="ECO:0007669"/>
    <property type="project" value="TreeGrafter"/>
</dbReference>
<evidence type="ECO:0000256" key="3">
    <source>
        <dbReference type="ARBA" id="ARBA00022862"/>
    </source>
</evidence>
<evidence type="ECO:0000259" key="10">
    <source>
        <dbReference type="PROSITE" id="PS51352"/>
    </source>
</evidence>
<evidence type="ECO:0000256" key="7">
    <source>
        <dbReference type="ARBA" id="ARBA00032824"/>
    </source>
</evidence>
<dbReference type="GO" id="GO:0033554">
    <property type="term" value="P:cellular response to stress"/>
    <property type="evidence" value="ECO:0007669"/>
    <property type="project" value="TreeGrafter"/>
</dbReference>
<dbReference type="InterPro" id="IPR013766">
    <property type="entry name" value="Thioredoxin_domain"/>
</dbReference>
<evidence type="ECO:0000313" key="12">
    <source>
        <dbReference type="Proteomes" id="UP000316798"/>
    </source>
</evidence>
<dbReference type="PROSITE" id="PS51352">
    <property type="entry name" value="THIOREDOXIN_2"/>
    <property type="match status" value="1"/>
</dbReference>
<reference evidence="11 12" key="1">
    <citation type="submission" date="2019-01" db="EMBL/GenBank/DDBJ databases">
        <title>Genomic insights into a novel species Rhodoferax sp.</title>
        <authorList>
            <person name="Jin L."/>
        </authorList>
    </citation>
    <scope>NUCLEOTIDE SEQUENCE [LARGE SCALE GENOMIC DNA]</scope>
    <source>
        <strain evidence="11 12">CHu59-6-5</strain>
    </source>
</reference>
<feature type="active site" description="Cysteine sulfenic acid (-SOH) intermediate; for peroxidase activity" evidence="9">
    <location>
        <position position="46"/>
    </location>
</feature>
<dbReference type="InterPro" id="IPR036249">
    <property type="entry name" value="Thioredoxin-like_sf"/>
</dbReference>
<dbReference type="KEGG" id="rhf:EUB48_10055"/>
<dbReference type="Gene3D" id="3.40.30.10">
    <property type="entry name" value="Glutaredoxin"/>
    <property type="match status" value="1"/>
</dbReference>
<evidence type="ECO:0000256" key="9">
    <source>
        <dbReference type="PIRSR" id="PIRSR000239-1"/>
    </source>
</evidence>
<evidence type="ECO:0000256" key="4">
    <source>
        <dbReference type="ARBA" id="ARBA00023002"/>
    </source>
</evidence>
<dbReference type="OrthoDB" id="9812811at2"/>
<dbReference type="PANTHER" id="PTHR10681">
    <property type="entry name" value="THIOREDOXIN PEROXIDASE"/>
    <property type="match status" value="1"/>
</dbReference>
<keyword evidence="3" id="KW-0049">Antioxidant</keyword>
<dbReference type="GO" id="GO:0045454">
    <property type="term" value="P:cell redox homeostasis"/>
    <property type="evidence" value="ECO:0007669"/>
    <property type="project" value="TreeGrafter"/>
</dbReference>
<keyword evidence="4" id="KW-0560">Oxidoreductase</keyword>
<dbReference type="AlphaFoldDB" id="A0A515DAX6"/>
<dbReference type="Proteomes" id="UP000316798">
    <property type="component" value="Chromosome"/>
</dbReference>
<evidence type="ECO:0000256" key="6">
    <source>
        <dbReference type="ARBA" id="ARBA00025719"/>
    </source>
</evidence>
<keyword evidence="5" id="KW-0676">Redox-active center</keyword>
<evidence type="ECO:0000256" key="5">
    <source>
        <dbReference type="ARBA" id="ARBA00023284"/>
    </source>
</evidence>
<feature type="domain" description="Thioredoxin" evidence="10">
    <location>
        <begin position="4"/>
        <end position="169"/>
    </location>
</feature>
<dbReference type="RefSeq" id="WP_142818765.1">
    <property type="nucleotide sequence ID" value="NZ_CP035503.1"/>
</dbReference>
<accession>A0A515DAX6</accession>
<comment type="function">
    <text evidence="8">Thiol-specific peroxidase that catalyzes the reduction of hydrogen peroxide and organic hydroperoxides to water and alcohols, respectively. Plays a role in cell protection against oxidative stress by detoxifying peroxides.</text>
</comment>
<evidence type="ECO:0000256" key="1">
    <source>
        <dbReference type="ARBA" id="ARBA00009796"/>
    </source>
</evidence>
<dbReference type="PANTHER" id="PTHR10681:SF128">
    <property type="entry name" value="THIOREDOXIN-DEPENDENT PEROXIDE REDUCTASE, MITOCHONDRIAL"/>
    <property type="match status" value="1"/>
</dbReference>
<organism evidence="11 12">
    <name type="scientific">Rhodoferax sediminis</name>
    <dbReference type="NCBI Taxonomy" id="2509614"/>
    <lineage>
        <taxon>Bacteria</taxon>
        <taxon>Pseudomonadati</taxon>
        <taxon>Pseudomonadota</taxon>
        <taxon>Betaproteobacteria</taxon>
        <taxon>Burkholderiales</taxon>
        <taxon>Comamonadaceae</taxon>
        <taxon>Rhodoferax</taxon>
    </lineage>
</organism>
<dbReference type="GO" id="GO:0042744">
    <property type="term" value="P:hydrogen peroxide catabolic process"/>
    <property type="evidence" value="ECO:0007669"/>
    <property type="project" value="TreeGrafter"/>
</dbReference>
<keyword evidence="12" id="KW-1185">Reference proteome</keyword>
<dbReference type="InterPro" id="IPR045020">
    <property type="entry name" value="PRX_1cys"/>
</dbReference>
<comment type="similarity">
    <text evidence="6">Belongs to the peroxiredoxin family. Prx6 subfamily.</text>
</comment>
<dbReference type="Gene3D" id="3.30.1020.10">
    <property type="entry name" value="Antioxidant, Horf6, Chain A, domain2"/>
    <property type="match status" value="1"/>
</dbReference>
<evidence type="ECO:0000256" key="8">
    <source>
        <dbReference type="ARBA" id="ARBA00037420"/>
    </source>
</evidence>
<sequence length="223" mass="24481">MTTLRLGDIAPDFEAETTEGKISFHKWLGDSWGVLFSHPKDFTPICTTELGFMAGSKAEYDKRHAKILAVSVDSVADHKSWAKDIGETQGTAPNYPIIADTDFKVAKLYGMLPAGASGDVSKRTPVDNQTVRNVFLIDPDKKICLILIYPMSVGRNFNEILRALDALQLTRKHKVGTPANWSVEGASADVVISASVSDADAEKLFPKGFKKLKPYLRTTPDPR</sequence>
<dbReference type="SUPFAM" id="SSF52833">
    <property type="entry name" value="Thioredoxin-like"/>
    <property type="match status" value="1"/>
</dbReference>
<dbReference type="FunFam" id="3.40.30.10:FF:000011">
    <property type="entry name" value="Peroxiredoxin PRX1"/>
    <property type="match status" value="1"/>
</dbReference>
<comment type="similarity">
    <text evidence="1">Belongs to the peroxiredoxin family. AhpC/Prx1 subfamily.</text>
</comment>
<dbReference type="CDD" id="cd03016">
    <property type="entry name" value="PRX_1cys"/>
    <property type="match status" value="1"/>
</dbReference>
<dbReference type="InterPro" id="IPR000866">
    <property type="entry name" value="AhpC/TSA"/>
</dbReference>
<protein>
    <recommendedName>
        <fullName evidence="7">Thioredoxin peroxidase</fullName>
    </recommendedName>
</protein>